<sequence>MEAGKELLNWSFKDAPKDVPPIQPDWQSLYLIRGTYQDMANDFTVGWHPEFETLKESEHDDPESGD</sequence>
<proteinExistence type="predicted"/>
<dbReference type="EMBL" id="CAADFZ010000102">
    <property type="protein sequence ID" value="VFK66650.1"/>
    <property type="molecule type" value="Genomic_DNA"/>
</dbReference>
<feature type="domain" description="ABC-three component systems C-terminal" evidence="1">
    <location>
        <begin position="2"/>
        <end position="53"/>
    </location>
</feature>
<evidence type="ECO:0000259" key="1">
    <source>
        <dbReference type="Pfam" id="PF20283"/>
    </source>
</evidence>
<evidence type="ECO:0000313" key="3">
    <source>
        <dbReference type="EMBL" id="VFK72139.1"/>
    </source>
</evidence>
<dbReference type="AlphaFoldDB" id="A0A451B1H9"/>
<reference evidence="3" key="1">
    <citation type="submission" date="2019-02" db="EMBL/GenBank/DDBJ databases">
        <authorList>
            <person name="Gruber-Vodicka R. H."/>
            <person name="Seah K. B. B."/>
        </authorList>
    </citation>
    <scope>NUCLEOTIDE SEQUENCE</scope>
    <source>
        <strain evidence="3">BECK_BY19</strain>
        <strain evidence="2">BECK_BY8</strain>
    </source>
</reference>
<dbReference type="InterPro" id="IPR046913">
    <property type="entry name" value="ABC-3C_CTD7"/>
</dbReference>
<dbReference type="EMBL" id="CAADGD010000098">
    <property type="protein sequence ID" value="VFK72139.1"/>
    <property type="molecule type" value="Genomic_DNA"/>
</dbReference>
<dbReference type="Pfam" id="PF20283">
    <property type="entry name" value="CTD7"/>
    <property type="match status" value="1"/>
</dbReference>
<name>A0A451B1H9_9GAMM</name>
<organism evidence="3">
    <name type="scientific">Candidatus Kentrum sp. UNK</name>
    <dbReference type="NCBI Taxonomy" id="2126344"/>
    <lineage>
        <taxon>Bacteria</taxon>
        <taxon>Pseudomonadati</taxon>
        <taxon>Pseudomonadota</taxon>
        <taxon>Gammaproteobacteria</taxon>
        <taxon>Candidatus Kentrum</taxon>
    </lineage>
</organism>
<accession>A0A451B1H9</accession>
<gene>
    <name evidence="2" type="ORF">BECKUNK1418G_GA0071005_11025</name>
    <name evidence="3" type="ORF">BECKUNK1418H_GA0071006_10985</name>
</gene>
<evidence type="ECO:0000313" key="2">
    <source>
        <dbReference type="EMBL" id="VFK66650.1"/>
    </source>
</evidence>
<protein>
    <recommendedName>
        <fullName evidence="1">ABC-three component systems C-terminal domain-containing protein</fullName>
    </recommendedName>
</protein>